<dbReference type="GeneID" id="66055095"/>
<organism evidence="1 2">
    <name type="scientific">Chlamydomonas reinhardtii</name>
    <name type="common">Chlamydomonas smithii</name>
    <dbReference type="NCBI Taxonomy" id="3055"/>
    <lineage>
        <taxon>Eukaryota</taxon>
        <taxon>Viridiplantae</taxon>
        <taxon>Chlorophyta</taxon>
        <taxon>core chlorophytes</taxon>
        <taxon>Chlorophyceae</taxon>
        <taxon>CS clade</taxon>
        <taxon>Chlamydomonadales</taxon>
        <taxon>Chlamydomonadaceae</taxon>
        <taxon>Chlamydomonas</taxon>
    </lineage>
</organism>
<dbReference type="GO" id="GO:0030149">
    <property type="term" value="P:sphingolipid catabolic process"/>
    <property type="evidence" value="ECO:0000318"/>
    <property type="project" value="GO_Central"/>
</dbReference>
<dbReference type="PANTHER" id="PTHR12393">
    <property type="entry name" value="SPHINGOMYELIN PHOSPHODIESTERASE RELATED"/>
    <property type="match status" value="1"/>
</dbReference>
<dbReference type="InterPro" id="IPR036770">
    <property type="entry name" value="Ankyrin_rpt-contain_sf"/>
</dbReference>
<accession>A0A2K3DBC7</accession>
<evidence type="ECO:0000313" key="2">
    <source>
        <dbReference type="Proteomes" id="UP000006906"/>
    </source>
</evidence>
<name>A0A2K3DBC7_CHLRE</name>
<reference evidence="1 2" key="1">
    <citation type="journal article" date="2007" name="Science">
        <title>The Chlamydomonas genome reveals the evolution of key animal and plant functions.</title>
        <authorList>
            <person name="Merchant S.S."/>
            <person name="Prochnik S.E."/>
            <person name="Vallon O."/>
            <person name="Harris E.H."/>
            <person name="Karpowicz S.J."/>
            <person name="Witman G.B."/>
            <person name="Terry A."/>
            <person name="Salamov A."/>
            <person name="Fritz-Laylin L.K."/>
            <person name="Marechal-Drouard L."/>
            <person name="Marshall W.F."/>
            <person name="Qu L.H."/>
            <person name="Nelson D.R."/>
            <person name="Sanderfoot A.A."/>
            <person name="Spalding M.H."/>
            <person name="Kapitonov V.V."/>
            <person name="Ren Q."/>
            <person name="Ferris P."/>
            <person name="Lindquist E."/>
            <person name="Shapiro H."/>
            <person name="Lucas S.M."/>
            <person name="Grimwood J."/>
            <person name="Schmutz J."/>
            <person name="Cardol P."/>
            <person name="Cerutti H."/>
            <person name="Chanfreau G."/>
            <person name="Chen C.L."/>
            <person name="Cognat V."/>
            <person name="Croft M.T."/>
            <person name="Dent R."/>
            <person name="Dutcher S."/>
            <person name="Fernandez E."/>
            <person name="Fukuzawa H."/>
            <person name="Gonzalez-Ballester D."/>
            <person name="Gonzalez-Halphen D."/>
            <person name="Hallmann A."/>
            <person name="Hanikenne M."/>
            <person name="Hippler M."/>
            <person name="Inwood W."/>
            <person name="Jabbari K."/>
            <person name="Kalanon M."/>
            <person name="Kuras R."/>
            <person name="Lefebvre P.A."/>
            <person name="Lemaire S.D."/>
            <person name="Lobanov A.V."/>
            <person name="Lohr M."/>
            <person name="Manuell A."/>
            <person name="Meier I."/>
            <person name="Mets L."/>
            <person name="Mittag M."/>
            <person name="Mittelmeier T."/>
            <person name="Moroney J.V."/>
            <person name="Moseley J."/>
            <person name="Napoli C."/>
            <person name="Nedelcu A.M."/>
            <person name="Niyogi K."/>
            <person name="Novoselov S.V."/>
            <person name="Paulsen I.T."/>
            <person name="Pazour G."/>
            <person name="Purton S."/>
            <person name="Ral J.P."/>
            <person name="Riano-Pachon D.M."/>
            <person name="Riekhof W."/>
            <person name="Rymarquis L."/>
            <person name="Schroda M."/>
            <person name="Stern D."/>
            <person name="Umen J."/>
            <person name="Willows R."/>
            <person name="Wilson N."/>
            <person name="Zimmer S.L."/>
            <person name="Allmer J."/>
            <person name="Balk J."/>
            <person name="Bisova K."/>
            <person name="Chen C.J."/>
            <person name="Elias M."/>
            <person name="Gendler K."/>
            <person name="Hauser C."/>
            <person name="Lamb M.R."/>
            <person name="Ledford H."/>
            <person name="Long J.C."/>
            <person name="Minagawa J."/>
            <person name="Page M.D."/>
            <person name="Pan J."/>
            <person name="Pootakham W."/>
            <person name="Roje S."/>
            <person name="Rose A."/>
            <person name="Stahlberg E."/>
            <person name="Terauchi A.M."/>
            <person name="Yang P."/>
            <person name="Ball S."/>
            <person name="Bowler C."/>
            <person name="Dieckmann C.L."/>
            <person name="Gladyshev V.N."/>
            <person name="Green P."/>
            <person name="Jorgensen R."/>
            <person name="Mayfield S."/>
            <person name="Mueller-Roeber B."/>
            <person name="Rajamani S."/>
            <person name="Sayre R.T."/>
            <person name="Brokstein P."/>
            <person name="Dubchak I."/>
            <person name="Goodstein D."/>
            <person name="Hornick L."/>
            <person name="Huang Y.W."/>
            <person name="Jhaveri J."/>
            <person name="Luo Y."/>
            <person name="Martinez D."/>
            <person name="Ngau W.C."/>
            <person name="Otillar B."/>
            <person name="Poliakov A."/>
            <person name="Porter A."/>
            <person name="Szajkowski L."/>
            <person name="Werner G."/>
            <person name="Zhou K."/>
            <person name="Grigoriev I.V."/>
            <person name="Rokhsar D.S."/>
            <person name="Grossman A.R."/>
        </authorList>
    </citation>
    <scope>NUCLEOTIDE SEQUENCE [LARGE SCALE GENOMIC DNA]</scope>
    <source>
        <strain evidence="2">CC-503</strain>
    </source>
</reference>
<dbReference type="RefSeq" id="XP_042920406.1">
    <property type="nucleotide sequence ID" value="XM_043067009.1"/>
</dbReference>
<dbReference type="EMBL" id="CM008971">
    <property type="protein sequence ID" value="PNW77832.1"/>
    <property type="molecule type" value="Genomic_DNA"/>
</dbReference>
<dbReference type="ExpressionAtlas" id="A0A2K3DBC7">
    <property type="expression patterns" value="baseline"/>
</dbReference>
<dbReference type="Proteomes" id="UP000006906">
    <property type="component" value="Chromosome 10"/>
</dbReference>
<dbReference type="GO" id="GO:0005783">
    <property type="term" value="C:endoplasmic reticulum"/>
    <property type="evidence" value="ECO:0000318"/>
    <property type="project" value="GO_Central"/>
</dbReference>
<sequence length="639" mass="67716">MAQVDDHALEVLGEDLWARLTPELIQEISNYLHPNEVISSVKLLNREIAECLRDSFRTYVLGCKQGDRVWNPEKPHHAEQPWPGRDFVAHWGGPGPWRSLSLAQRHRLLCLAASSGHLPSLDAALAHCGCTLTSGALTSAAAGGSVAACERLLGAGAPASSEVAAAAVGHMPVLRLLLDRTRLSTIESSYTASCAAAARAGQLPALQLLLDSPASGAVRARVLREVAAGACAGGQRDILAWLQQAHGYSPSLVDAVAAARGGQVALLEQLLPRLVLQPDRLESESASGGNAAKQPLYRRWIVLEAITAGCPVEVLQRHYHRLWSVAANENANEARSEDAAAAEAAASSSKIRRQLLLATAGSGTACWGSKLDFFMSAWGPDVVARELQQRFDLTAFCNAAALRPDYAQRLRRLHAAGMPLGVQALRYTARFGHIDALTYLLDEAGAPAAAIDTAFVRSYVSERGPQLADSQLLRLLKERGYAFTAADVKAAARWGWPDEPLIALIQMAVDGDSGDDNGSHWSAAFKYAAIGGASTCVLQALRARGAAVDLAAVAKGGSEEALDWAAAELEAEGKGRGFGGGALLTPLRESEVQCVHERGNLAALRWLHRRGLLDGRSVSRLAGRVELGVAPAAAGGVEH</sequence>
<proteinExistence type="predicted"/>
<dbReference type="OrthoDB" id="63514at2759"/>
<evidence type="ECO:0000313" key="1">
    <source>
        <dbReference type="EMBL" id="PNW77832.1"/>
    </source>
</evidence>
<dbReference type="GO" id="GO:0004620">
    <property type="term" value="F:phospholipase activity"/>
    <property type="evidence" value="ECO:0000318"/>
    <property type="project" value="GO_Central"/>
</dbReference>
<dbReference type="SUPFAM" id="SSF48403">
    <property type="entry name" value="Ankyrin repeat"/>
    <property type="match status" value="1"/>
</dbReference>
<dbReference type="Gene3D" id="1.25.40.20">
    <property type="entry name" value="Ankyrin repeat-containing domain"/>
    <property type="match status" value="1"/>
</dbReference>
<dbReference type="AlphaFoldDB" id="A0A2K3DBC7"/>
<keyword evidence="2" id="KW-1185">Reference proteome</keyword>
<dbReference type="GO" id="GO:0016020">
    <property type="term" value="C:membrane"/>
    <property type="evidence" value="ECO:0000318"/>
    <property type="project" value="GO_Central"/>
</dbReference>
<dbReference type="Gramene" id="PNW77832">
    <property type="protein sequence ID" value="PNW77832"/>
    <property type="gene ID" value="CHLRE_10g453707v5"/>
</dbReference>
<dbReference type="GO" id="GO:0046513">
    <property type="term" value="P:ceramide biosynthetic process"/>
    <property type="evidence" value="ECO:0000318"/>
    <property type="project" value="GO_Central"/>
</dbReference>
<protein>
    <submittedName>
        <fullName evidence="1">Uncharacterized protein</fullName>
    </submittedName>
</protein>
<gene>
    <name evidence="1" type="ORF">CHLRE_10g453707v5</name>
</gene>
<dbReference type="KEGG" id="cre:CHLRE_10g453707v5"/>
<dbReference type="PANTHER" id="PTHR12393:SF6">
    <property type="entry name" value="SPHINGOMYELIN PHOSPHODIESTERASE 2"/>
    <property type="match status" value="1"/>
</dbReference>
<dbReference type="InParanoid" id="A0A2K3DBC7"/>
<dbReference type="GO" id="GO:0071944">
    <property type="term" value="C:cell periphery"/>
    <property type="evidence" value="ECO:0000318"/>
    <property type="project" value="GO_Central"/>
</dbReference>